<protein>
    <submittedName>
        <fullName evidence="2">Uncharacterized protein</fullName>
    </submittedName>
</protein>
<evidence type="ECO:0000313" key="3">
    <source>
        <dbReference type="Proteomes" id="UP000479000"/>
    </source>
</evidence>
<evidence type="ECO:0000313" key="2">
    <source>
        <dbReference type="EMBL" id="CAB0014735.1"/>
    </source>
</evidence>
<evidence type="ECO:0000256" key="1">
    <source>
        <dbReference type="SAM" id="MobiDB-lite"/>
    </source>
</evidence>
<keyword evidence="3" id="KW-1185">Reference proteome</keyword>
<organism evidence="2 3">
    <name type="scientific">Nesidiocoris tenuis</name>
    <dbReference type="NCBI Taxonomy" id="355587"/>
    <lineage>
        <taxon>Eukaryota</taxon>
        <taxon>Metazoa</taxon>
        <taxon>Ecdysozoa</taxon>
        <taxon>Arthropoda</taxon>
        <taxon>Hexapoda</taxon>
        <taxon>Insecta</taxon>
        <taxon>Pterygota</taxon>
        <taxon>Neoptera</taxon>
        <taxon>Paraneoptera</taxon>
        <taxon>Hemiptera</taxon>
        <taxon>Heteroptera</taxon>
        <taxon>Panheteroptera</taxon>
        <taxon>Cimicomorpha</taxon>
        <taxon>Miridae</taxon>
        <taxon>Dicyphina</taxon>
        <taxon>Nesidiocoris</taxon>
    </lineage>
</organism>
<gene>
    <name evidence="2" type="ORF">NTEN_LOCUS19146</name>
</gene>
<sequence>MTSLQLSTKLFYDFFNFLQSHTDVNFLLGGTRMLELSCTAHPYNRRAPAPWSHNSVATQASFLANANASRLRRSRRSSYRRIKLIFPVALHVTDGSASCYSDVNDGTEMYPYSADQTRRAAGTRAGRCRARQSEPFDQRFYQPPGPAWRKFGRAARHGSASRRSYDSEIYDPRACSSLGVLISMCRAVETFCGSRSATPRSMQPEDIGQRGATRPNILKNKL</sequence>
<dbReference type="AlphaFoldDB" id="A0A6H5HKK1"/>
<dbReference type="EMBL" id="CADCXU010028207">
    <property type="protein sequence ID" value="CAB0014735.1"/>
    <property type="molecule type" value="Genomic_DNA"/>
</dbReference>
<accession>A0A6H5HKK1</accession>
<dbReference type="Proteomes" id="UP000479000">
    <property type="component" value="Unassembled WGS sequence"/>
</dbReference>
<feature type="region of interest" description="Disordered" evidence="1">
    <location>
        <begin position="195"/>
        <end position="222"/>
    </location>
</feature>
<proteinExistence type="predicted"/>
<reference evidence="2 3" key="1">
    <citation type="submission" date="2020-02" db="EMBL/GenBank/DDBJ databases">
        <authorList>
            <person name="Ferguson B K."/>
        </authorList>
    </citation>
    <scope>NUCLEOTIDE SEQUENCE [LARGE SCALE GENOMIC DNA]</scope>
</reference>
<name>A0A6H5HKK1_9HEMI</name>